<dbReference type="InterPro" id="IPR036388">
    <property type="entry name" value="WH-like_DNA-bd_sf"/>
</dbReference>
<evidence type="ECO:0000313" key="3">
    <source>
        <dbReference type="EMBL" id="GAA5042031.1"/>
    </source>
</evidence>
<feature type="region of interest" description="Disordered" evidence="1">
    <location>
        <begin position="1"/>
        <end position="47"/>
    </location>
</feature>
<evidence type="ECO:0000313" key="4">
    <source>
        <dbReference type="Proteomes" id="UP001501729"/>
    </source>
</evidence>
<feature type="domain" description="Transcription regulator TrmB N-terminal" evidence="2">
    <location>
        <begin position="69"/>
        <end position="135"/>
    </location>
</feature>
<evidence type="ECO:0000256" key="1">
    <source>
        <dbReference type="SAM" id="MobiDB-lite"/>
    </source>
</evidence>
<evidence type="ECO:0000259" key="2">
    <source>
        <dbReference type="Pfam" id="PF01978"/>
    </source>
</evidence>
<dbReference type="CDD" id="cd00090">
    <property type="entry name" value="HTH_ARSR"/>
    <property type="match status" value="1"/>
</dbReference>
<dbReference type="EMBL" id="BAABKX010000001">
    <property type="protein sequence ID" value="GAA5042031.1"/>
    <property type="molecule type" value="Genomic_DNA"/>
</dbReference>
<protein>
    <recommendedName>
        <fullName evidence="2">Transcription regulator TrmB N-terminal domain-containing protein</fullName>
    </recommendedName>
</protein>
<gene>
    <name evidence="3" type="ORF">GCM10025751_04910</name>
</gene>
<dbReference type="InterPro" id="IPR036390">
    <property type="entry name" value="WH_DNA-bd_sf"/>
</dbReference>
<organism evidence="3 4">
    <name type="scientific">Haladaptatus pallidirubidus</name>
    <dbReference type="NCBI Taxonomy" id="1008152"/>
    <lineage>
        <taxon>Archaea</taxon>
        <taxon>Methanobacteriati</taxon>
        <taxon>Methanobacteriota</taxon>
        <taxon>Stenosarchaea group</taxon>
        <taxon>Halobacteria</taxon>
        <taxon>Halobacteriales</taxon>
        <taxon>Haladaptataceae</taxon>
        <taxon>Haladaptatus</taxon>
    </lineage>
</organism>
<feature type="region of interest" description="Disordered" evidence="1">
    <location>
        <begin position="163"/>
        <end position="213"/>
    </location>
</feature>
<sequence>MSGDDIDNDRDDRNDVGDEVPVNTGDAEETSDEKPLSRGRKRLGKEADKAVEGFDQGIVDLLSWVLDTETRARIYVYLRKHSGSTSEEIAEGTGLYPSTVRESLAELNEEEKVVREKRESAGAGNNPYEYTAIAPSELVGGIVDQLQGELNTVFNLDNHLNDEVSETEPVSIEVEDISDDMDGDKEDEGVVTGEETGDEDTDEDANGDGSDEQ</sequence>
<dbReference type="Proteomes" id="UP001501729">
    <property type="component" value="Unassembled WGS sequence"/>
</dbReference>
<keyword evidence="4" id="KW-1185">Reference proteome</keyword>
<dbReference type="GeneID" id="68615178"/>
<name>A0AAV3UBZ1_9EURY</name>
<dbReference type="InterPro" id="IPR002831">
    <property type="entry name" value="Tscrpt_reg_TrmB_N"/>
</dbReference>
<dbReference type="Pfam" id="PF01978">
    <property type="entry name" value="TrmB"/>
    <property type="match status" value="1"/>
</dbReference>
<dbReference type="SUPFAM" id="SSF46785">
    <property type="entry name" value="Winged helix' DNA-binding domain"/>
    <property type="match status" value="1"/>
</dbReference>
<accession>A0AAV3UBZ1</accession>
<dbReference type="AlphaFoldDB" id="A0AAV3UBZ1"/>
<dbReference type="RefSeq" id="WP_227775291.1">
    <property type="nucleotide sequence ID" value="NZ_BAABKX010000001.1"/>
</dbReference>
<reference evidence="3 4" key="1">
    <citation type="journal article" date="2019" name="Int. J. Syst. Evol. Microbiol.">
        <title>The Global Catalogue of Microorganisms (GCM) 10K type strain sequencing project: providing services to taxonomists for standard genome sequencing and annotation.</title>
        <authorList>
            <consortium name="The Broad Institute Genomics Platform"/>
            <consortium name="The Broad Institute Genome Sequencing Center for Infectious Disease"/>
            <person name="Wu L."/>
            <person name="Ma J."/>
        </authorList>
    </citation>
    <scope>NUCLEOTIDE SEQUENCE [LARGE SCALE GENOMIC DNA]</scope>
    <source>
        <strain evidence="3 4">JCM 17504</strain>
    </source>
</reference>
<comment type="caution">
    <text evidence="3">The sequence shown here is derived from an EMBL/GenBank/DDBJ whole genome shotgun (WGS) entry which is preliminary data.</text>
</comment>
<dbReference type="InterPro" id="IPR011991">
    <property type="entry name" value="ArsR-like_HTH"/>
</dbReference>
<proteinExistence type="predicted"/>
<dbReference type="Gene3D" id="1.10.10.10">
    <property type="entry name" value="Winged helix-like DNA-binding domain superfamily/Winged helix DNA-binding domain"/>
    <property type="match status" value="1"/>
</dbReference>
<feature type="compositionally biased region" description="Acidic residues" evidence="1">
    <location>
        <begin position="173"/>
        <end position="213"/>
    </location>
</feature>